<evidence type="ECO:0000259" key="7">
    <source>
        <dbReference type="PROSITE" id="PS50850"/>
    </source>
</evidence>
<evidence type="ECO:0000256" key="5">
    <source>
        <dbReference type="SAM" id="MobiDB-lite"/>
    </source>
</evidence>
<dbReference type="InterPro" id="IPR005829">
    <property type="entry name" value="Sugar_transporter_CS"/>
</dbReference>
<dbReference type="OMA" id="RHAMSSI"/>
<evidence type="ECO:0000256" key="2">
    <source>
        <dbReference type="ARBA" id="ARBA00022692"/>
    </source>
</evidence>
<feature type="domain" description="Major facilitator superfamily (MFS) profile" evidence="7">
    <location>
        <begin position="1"/>
        <end position="392"/>
    </location>
</feature>
<protein>
    <recommendedName>
        <fullName evidence="7">Major facilitator superfamily (MFS) profile domain-containing protein</fullName>
    </recommendedName>
</protein>
<evidence type="ECO:0000256" key="6">
    <source>
        <dbReference type="SAM" id="Phobius"/>
    </source>
</evidence>
<feature type="transmembrane region" description="Helical" evidence="6">
    <location>
        <begin position="336"/>
        <end position="353"/>
    </location>
</feature>
<feature type="transmembrane region" description="Helical" evidence="6">
    <location>
        <begin position="365"/>
        <end position="384"/>
    </location>
</feature>
<dbReference type="VEuPathDB" id="VectorBase:HLOH_062630"/>
<dbReference type="AlphaFoldDB" id="A0A9J6GUW4"/>
<dbReference type="GO" id="GO:0022857">
    <property type="term" value="F:transmembrane transporter activity"/>
    <property type="evidence" value="ECO:0007669"/>
    <property type="project" value="InterPro"/>
</dbReference>
<feature type="compositionally biased region" description="Polar residues" evidence="5">
    <location>
        <begin position="469"/>
        <end position="480"/>
    </location>
</feature>
<dbReference type="Pfam" id="PF00083">
    <property type="entry name" value="Sugar_tr"/>
    <property type="match status" value="1"/>
</dbReference>
<evidence type="ECO:0000313" key="8">
    <source>
        <dbReference type="EMBL" id="KAH9378036.1"/>
    </source>
</evidence>
<organism evidence="8 9">
    <name type="scientific">Haemaphysalis longicornis</name>
    <name type="common">Bush tick</name>
    <dbReference type="NCBI Taxonomy" id="44386"/>
    <lineage>
        <taxon>Eukaryota</taxon>
        <taxon>Metazoa</taxon>
        <taxon>Ecdysozoa</taxon>
        <taxon>Arthropoda</taxon>
        <taxon>Chelicerata</taxon>
        <taxon>Arachnida</taxon>
        <taxon>Acari</taxon>
        <taxon>Parasitiformes</taxon>
        <taxon>Ixodida</taxon>
        <taxon>Ixodoidea</taxon>
        <taxon>Ixodidae</taxon>
        <taxon>Haemaphysalinae</taxon>
        <taxon>Haemaphysalis</taxon>
    </lineage>
</organism>
<feature type="compositionally biased region" description="Basic and acidic residues" evidence="5">
    <location>
        <begin position="404"/>
        <end position="413"/>
    </location>
</feature>
<dbReference type="InterPro" id="IPR005828">
    <property type="entry name" value="MFS_sugar_transport-like"/>
</dbReference>
<evidence type="ECO:0000256" key="3">
    <source>
        <dbReference type="ARBA" id="ARBA00022989"/>
    </source>
</evidence>
<dbReference type="GO" id="GO:0016020">
    <property type="term" value="C:membrane"/>
    <property type="evidence" value="ECO:0007669"/>
    <property type="project" value="UniProtKB-SubCell"/>
</dbReference>
<accession>A0A9J6GUW4</accession>
<feature type="transmembrane region" description="Helical" evidence="6">
    <location>
        <begin position="275"/>
        <end position="298"/>
    </location>
</feature>
<comment type="caution">
    <text evidence="8">The sequence shown here is derived from an EMBL/GenBank/DDBJ whole genome shotgun (WGS) entry which is preliminary data.</text>
</comment>
<dbReference type="Proteomes" id="UP000821853">
    <property type="component" value="Unassembled WGS sequence"/>
</dbReference>
<feature type="transmembrane region" description="Helical" evidence="6">
    <location>
        <begin position="99"/>
        <end position="120"/>
    </location>
</feature>
<feature type="transmembrane region" description="Helical" evidence="6">
    <location>
        <begin position="12"/>
        <end position="34"/>
    </location>
</feature>
<comment type="subcellular location">
    <subcellularLocation>
        <location evidence="1">Membrane</location>
        <topology evidence="1">Multi-pass membrane protein</topology>
    </subcellularLocation>
</comment>
<keyword evidence="2 6" id="KW-0812">Transmembrane</keyword>
<dbReference type="Gene3D" id="1.20.1250.20">
    <property type="entry name" value="MFS general substrate transporter like domains"/>
    <property type="match status" value="1"/>
</dbReference>
<dbReference type="InterPro" id="IPR036259">
    <property type="entry name" value="MFS_trans_sf"/>
</dbReference>
<dbReference type="InterPro" id="IPR020846">
    <property type="entry name" value="MFS_dom"/>
</dbReference>
<keyword evidence="4 6" id="KW-0472">Membrane</keyword>
<sequence>MWNLVCDRQWLYQFSFFLYMVGPVFSAPVAGALADRFGRRPVIVTLLWVFSFASMVSAAANSFFMFLIARLLISATSYAAFALLFILLYEVTDNEHRAILAFVSSAVGLTLTPPAVHVVSWLQPSWYLAQIFLVAPTVLLAVLSSLIQESPIWLLASGMTQQAEQNILRTARMNGTNLARAKVTFRALKAQIKAGEEAASTPASSSKTCARSWLFSSGSPLSAALAWFTLTLALYVLFMPTSTKPWFEEATYVVLETLFYSAICWYMRRNGYRHALWLSLILLCVFWALFVVLNFVGYPRVVSHLTRLAQLATHSGVTVNYCYTAEAFPAAARAKGFFFSAFIGRLGGLLATLMRLNPGRTTTMLAHMAFALLALLTAVGVQWLPELVFFKKEKTKRAASPEVMSEKQKKEMIKASLSPRKKSTKTRIRSPRPCSDKPRARSLKPESPLLKEAKSPKSAENLLPHYGSTKPNSPKFVQSR</sequence>
<feature type="compositionally biased region" description="Basic residues" evidence="5">
    <location>
        <begin position="419"/>
        <end position="430"/>
    </location>
</feature>
<name>A0A9J6GUW4_HAELO</name>
<keyword evidence="3 6" id="KW-1133">Transmembrane helix</keyword>
<dbReference type="SUPFAM" id="SSF103473">
    <property type="entry name" value="MFS general substrate transporter"/>
    <property type="match status" value="1"/>
</dbReference>
<feature type="region of interest" description="Disordered" evidence="5">
    <location>
        <begin position="399"/>
        <end position="480"/>
    </location>
</feature>
<proteinExistence type="predicted"/>
<evidence type="ECO:0000256" key="1">
    <source>
        <dbReference type="ARBA" id="ARBA00004141"/>
    </source>
</evidence>
<gene>
    <name evidence="8" type="ORF">HPB48_009848</name>
</gene>
<feature type="transmembrane region" description="Helical" evidence="6">
    <location>
        <begin position="221"/>
        <end position="238"/>
    </location>
</feature>
<feature type="transmembrane region" description="Helical" evidence="6">
    <location>
        <begin position="41"/>
        <end position="60"/>
    </location>
</feature>
<feature type="transmembrane region" description="Helical" evidence="6">
    <location>
        <begin position="126"/>
        <end position="147"/>
    </location>
</feature>
<evidence type="ECO:0000313" key="9">
    <source>
        <dbReference type="Proteomes" id="UP000821853"/>
    </source>
</evidence>
<feature type="transmembrane region" description="Helical" evidence="6">
    <location>
        <begin position="66"/>
        <end position="87"/>
    </location>
</feature>
<dbReference type="EMBL" id="JABSTR010000008">
    <property type="protein sequence ID" value="KAH9378036.1"/>
    <property type="molecule type" value="Genomic_DNA"/>
</dbReference>
<keyword evidence="9" id="KW-1185">Reference proteome</keyword>
<evidence type="ECO:0000256" key="4">
    <source>
        <dbReference type="ARBA" id="ARBA00023136"/>
    </source>
</evidence>
<reference evidence="8 9" key="1">
    <citation type="journal article" date="2020" name="Cell">
        <title>Large-Scale Comparative Analyses of Tick Genomes Elucidate Their Genetic Diversity and Vector Capacities.</title>
        <authorList>
            <consortium name="Tick Genome and Microbiome Consortium (TIGMIC)"/>
            <person name="Jia N."/>
            <person name="Wang J."/>
            <person name="Shi W."/>
            <person name="Du L."/>
            <person name="Sun Y."/>
            <person name="Zhan W."/>
            <person name="Jiang J.F."/>
            <person name="Wang Q."/>
            <person name="Zhang B."/>
            <person name="Ji P."/>
            <person name="Bell-Sakyi L."/>
            <person name="Cui X.M."/>
            <person name="Yuan T.T."/>
            <person name="Jiang B.G."/>
            <person name="Yang W.F."/>
            <person name="Lam T.T."/>
            <person name="Chang Q.C."/>
            <person name="Ding S.J."/>
            <person name="Wang X.J."/>
            <person name="Zhu J.G."/>
            <person name="Ruan X.D."/>
            <person name="Zhao L."/>
            <person name="Wei J.T."/>
            <person name="Ye R.Z."/>
            <person name="Que T.C."/>
            <person name="Du C.H."/>
            <person name="Zhou Y.H."/>
            <person name="Cheng J.X."/>
            <person name="Dai P.F."/>
            <person name="Guo W.B."/>
            <person name="Han X.H."/>
            <person name="Huang E.J."/>
            <person name="Li L.F."/>
            <person name="Wei W."/>
            <person name="Gao Y.C."/>
            <person name="Liu J.Z."/>
            <person name="Shao H.Z."/>
            <person name="Wang X."/>
            <person name="Wang C.C."/>
            <person name="Yang T.C."/>
            <person name="Huo Q.B."/>
            <person name="Li W."/>
            <person name="Chen H.Y."/>
            <person name="Chen S.E."/>
            <person name="Zhou L.G."/>
            <person name="Ni X.B."/>
            <person name="Tian J.H."/>
            <person name="Sheng Y."/>
            <person name="Liu T."/>
            <person name="Pan Y.S."/>
            <person name="Xia L.Y."/>
            <person name="Li J."/>
            <person name="Zhao F."/>
            <person name="Cao W.C."/>
        </authorList>
    </citation>
    <scope>NUCLEOTIDE SEQUENCE [LARGE SCALE GENOMIC DNA]</scope>
    <source>
        <strain evidence="8">HaeL-2018</strain>
    </source>
</reference>
<dbReference type="PROSITE" id="PS50850">
    <property type="entry name" value="MFS"/>
    <property type="match status" value="1"/>
</dbReference>
<dbReference type="PROSITE" id="PS00216">
    <property type="entry name" value="SUGAR_TRANSPORT_1"/>
    <property type="match status" value="1"/>
</dbReference>
<dbReference type="PANTHER" id="PTHR24064">
    <property type="entry name" value="SOLUTE CARRIER FAMILY 22 MEMBER"/>
    <property type="match status" value="1"/>
</dbReference>
<dbReference type="OrthoDB" id="3936150at2759"/>